<dbReference type="EMBL" id="VWPJ01000032">
    <property type="protein sequence ID" value="KAA5603760.1"/>
    <property type="molecule type" value="Genomic_DNA"/>
</dbReference>
<gene>
    <name evidence="2" type="ORF">F1188_19385</name>
</gene>
<evidence type="ECO:0000313" key="2">
    <source>
        <dbReference type="EMBL" id="KAA5603760.1"/>
    </source>
</evidence>
<protein>
    <recommendedName>
        <fullName evidence="4">Lipoprotein</fullName>
    </recommendedName>
</protein>
<dbReference type="Proteomes" id="UP000324065">
    <property type="component" value="Unassembled WGS sequence"/>
</dbReference>
<feature type="chain" id="PRO_5024454451" description="Lipoprotein" evidence="1">
    <location>
        <begin position="29"/>
        <end position="202"/>
    </location>
</feature>
<evidence type="ECO:0000313" key="3">
    <source>
        <dbReference type="Proteomes" id="UP000324065"/>
    </source>
</evidence>
<dbReference type="AlphaFoldDB" id="A0A5M6I681"/>
<organism evidence="2 3">
    <name type="scientific">Roseospira marina</name>
    <dbReference type="NCBI Taxonomy" id="140057"/>
    <lineage>
        <taxon>Bacteria</taxon>
        <taxon>Pseudomonadati</taxon>
        <taxon>Pseudomonadota</taxon>
        <taxon>Alphaproteobacteria</taxon>
        <taxon>Rhodospirillales</taxon>
        <taxon>Rhodospirillaceae</taxon>
        <taxon>Roseospira</taxon>
    </lineage>
</organism>
<dbReference type="RefSeq" id="WP_150064104.1">
    <property type="nucleotide sequence ID" value="NZ_JACHII010000029.1"/>
</dbReference>
<name>A0A5M6I681_9PROT</name>
<accession>A0A5M6I681</accession>
<dbReference type="PROSITE" id="PS51257">
    <property type="entry name" value="PROKAR_LIPOPROTEIN"/>
    <property type="match status" value="1"/>
</dbReference>
<feature type="signal peptide" evidence="1">
    <location>
        <begin position="1"/>
        <end position="28"/>
    </location>
</feature>
<keyword evidence="3" id="KW-1185">Reference proteome</keyword>
<proteinExistence type="predicted"/>
<sequence>MGTLSRDLRRLAWAVRLGAILVALAALAACAYSPADRLVGRVDTTEQRVYRAAGIYHVVAGLACEYVKTPTALPGASARVAQAGDAAWQALVEARAYSAFGEDSIAALASLSGALTALAGQALEVSVDAPDMDAGGLAGYATERALQVAVGYVHLRSSLAVLRGDLSVMVSERRDPTDAEWSEVMDAAEAARDCLAHAGGAR</sequence>
<evidence type="ECO:0008006" key="4">
    <source>
        <dbReference type="Google" id="ProtNLM"/>
    </source>
</evidence>
<keyword evidence="1" id="KW-0732">Signal</keyword>
<reference evidence="2 3" key="1">
    <citation type="submission" date="2019-09" db="EMBL/GenBank/DDBJ databases">
        <title>Genome sequence of Roseospira marina, one of the more divergent members of the non-sulfur purple photosynthetic bacterial family, the Rhodospirillaceae.</title>
        <authorList>
            <person name="Meyer T."/>
            <person name="Kyndt J."/>
        </authorList>
    </citation>
    <scope>NUCLEOTIDE SEQUENCE [LARGE SCALE GENOMIC DNA]</scope>
    <source>
        <strain evidence="2 3">DSM 15113</strain>
    </source>
</reference>
<comment type="caution">
    <text evidence="2">The sequence shown here is derived from an EMBL/GenBank/DDBJ whole genome shotgun (WGS) entry which is preliminary data.</text>
</comment>
<evidence type="ECO:0000256" key="1">
    <source>
        <dbReference type="SAM" id="SignalP"/>
    </source>
</evidence>